<evidence type="ECO:0000256" key="3">
    <source>
        <dbReference type="ARBA" id="ARBA00023027"/>
    </source>
</evidence>
<sequence>MTDPFGLSGRRVVLTGGSSGIGLGLAKAFAETGARLTVLALPDGIEALDGIGDKASILACDITDRDAIAAAMSKVGDIDVLIANAGLERLTPVDDRSDEASDTFSKVLAVNVTGTWNTAQAALPQMNPGGVILMTASVWGRTGEPGFAAYVASKHGVIGLARTLARELGPREIRVNAVCPGWVETPASLRSLTEMAARQDRSEADILTAVSASQCLPGFQKPEDIAGLYLYLASPYAASITGQAIGIDRGEFLA</sequence>
<dbReference type="PRINTS" id="PR00080">
    <property type="entry name" value="SDRFAMILY"/>
</dbReference>
<organism evidence="5 6">
    <name type="scientific">Primorskyibacter flagellatus</name>
    <dbReference type="NCBI Taxonomy" id="1387277"/>
    <lineage>
        <taxon>Bacteria</taxon>
        <taxon>Pseudomonadati</taxon>
        <taxon>Pseudomonadota</taxon>
        <taxon>Alphaproteobacteria</taxon>
        <taxon>Rhodobacterales</taxon>
        <taxon>Roseobacteraceae</taxon>
        <taxon>Primorskyibacter</taxon>
    </lineage>
</organism>
<dbReference type="InterPro" id="IPR036291">
    <property type="entry name" value="NAD(P)-bd_dom_sf"/>
</dbReference>
<dbReference type="GO" id="GO:0016491">
    <property type="term" value="F:oxidoreductase activity"/>
    <property type="evidence" value="ECO:0007669"/>
    <property type="project" value="UniProtKB-KW"/>
</dbReference>
<evidence type="ECO:0000313" key="5">
    <source>
        <dbReference type="EMBL" id="GGE15490.1"/>
    </source>
</evidence>
<dbReference type="PROSITE" id="PS00061">
    <property type="entry name" value="ADH_SHORT"/>
    <property type="match status" value="1"/>
</dbReference>
<evidence type="ECO:0000256" key="1">
    <source>
        <dbReference type="ARBA" id="ARBA00006484"/>
    </source>
</evidence>
<dbReference type="PRINTS" id="PR00081">
    <property type="entry name" value="GDHRDH"/>
</dbReference>
<dbReference type="InterPro" id="IPR020904">
    <property type="entry name" value="Sc_DH/Rdtase_CS"/>
</dbReference>
<keyword evidence="3" id="KW-0520">NAD</keyword>
<comment type="caution">
    <text evidence="5">The sequence shown here is derived from an EMBL/GenBank/DDBJ whole genome shotgun (WGS) entry which is preliminary data.</text>
</comment>
<dbReference type="Proteomes" id="UP000612855">
    <property type="component" value="Unassembled WGS sequence"/>
</dbReference>
<evidence type="ECO:0000256" key="2">
    <source>
        <dbReference type="ARBA" id="ARBA00023002"/>
    </source>
</evidence>
<comment type="similarity">
    <text evidence="1">Belongs to the short-chain dehydrogenases/reductases (SDR) family.</text>
</comment>
<keyword evidence="2" id="KW-0560">Oxidoreductase</keyword>
<dbReference type="EMBL" id="BMFJ01000001">
    <property type="protein sequence ID" value="GGE15490.1"/>
    <property type="molecule type" value="Genomic_DNA"/>
</dbReference>
<evidence type="ECO:0000259" key="4">
    <source>
        <dbReference type="SMART" id="SM00822"/>
    </source>
</evidence>
<dbReference type="InterPro" id="IPR057326">
    <property type="entry name" value="KR_dom"/>
</dbReference>
<dbReference type="SUPFAM" id="SSF51735">
    <property type="entry name" value="NAD(P)-binding Rossmann-fold domains"/>
    <property type="match status" value="1"/>
</dbReference>
<keyword evidence="6" id="KW-1185">Reference proteome</keyword>
<gene>
    <name evidence="5" type="ORF">GCM10011360_00360</name>
</gene>
<proteinExistence type="inferred from homology"/>
<dbReference type="InterPro" id="IPR002347">
    <property type="entry name" value="SDR_fam"/>
</dbReference>
<reference evidence="6" key="1">
    <citation type="journal article" date="2019" name="Int. J. Syst. Evol. Microbiol.">
        <title>The Global Catalogue of Microorganisms (GCM) 10K type strain sequencing project: providing services to taxonomists for standard genome sequencing and annotation.</title>
        <authorList>
            <consortium name="The Broad Institute Genomics Platform"/>
            <consortium name="The Broad Institute Genome Sequencing Center for Infectious Disease"/>
            <person name="Wu L."/>
            <person name="Ma J."/>
        </authorList>
    </citation>
    <scope>NUCLEOTIDE SEQUENCE [LARGE SCALE GENOMIC DNA]</scope>
    <source>
        <strain evidence="6">CGMCC 1.12664</strain>
    </source>
</reference>
<name>A0A916ZVQ2_9RHOB</name>
<protein>
    <submittedName>
        <fullName evidence="5">3-hydroxyacyl-CoA dehydrogenase</fullName>
    </submittedName>
</protein>
<dbReference type="AlphaFoldDB" id="A0A916ZVQ2"/>
<dbReference type="FunFam" id="3.40.50.720:FF:000084">
    <property type="entry name" value="Short-chain dehydrogenase reductase"/>
    <property type="match status" value="1"/>
</dbReference>
<dbReference type="CDD" id="cd05233">
    <property type="entry name" value="SDR_c"/>
    <property type="match status" value="1"/>
</dbReference>
<dbReference type="RefSeq" id="WP_188475626.1">
    <property type="nucleotide sequence ID" value="NZ_BMFJ01000001.1"/>
</dbReference>
<dbReference type="Pfam" id="PF13561">
    <property type="entry name" value="adh_short_C2"/>
    <property type="match status" value="1"/>
</dbReference>
<dbReference type="Gene3D" id="3.40.50.720">
    <property type="entry name" value="NAD(P)-binding Rossmann-like Domain"/>
    <property type="match status" value="1"/>
</dbReference>
<evidence type="ECO:0000313" key="6">
    <source>
        <dbReference type="Proteomes" id="UP000612855"/>
    </source>
</evidence>
<dbReference type="PANTHER" id="PTHR24321:SF8">
    <property type="entry name" value="ESTRADIOL 17-BETA-DEHYDROGENASE 8-RELATED"/>
    <property type="match status" value="1"/>
</dbReference>
<dbReference type="SMART" id="SM00822">
    <property type="entry name" value="PKS_KR"/>
    <property type="match status" value="1"/>
</dbReference>
<accession>A0A916ZVQ2</accession>
<dbReference type="PANTHER" id="PTHR24321">
    <property type="entry name" value="DEHYDROGENASES, SHORT CHAIN"/>
    <property type="match status" value="1"/>
</dbReference>
<feature type="domain" description="Ketoreductase" evidence="4">
    <location>
        <begin position="10"/>
        <end position="185"/>
    </location>
</feature>